<dbReference type="InterPro" id="IPR018980">
    <property type="entry name" value="FERM_PH-like_C"/>
</dbReference>
<dbReference type="PROSITE" id="PS50010">
    <property type="entry name" value="DH_2"/>
    <property type="match status" value="1"/>
</dbReference>
<feature type="region of interest" description="Disordered" evidence="3">
    <location>
        <begin position="884"/>
        <end position="907"/>
    </location>
</feature>
<dbReference type="FunFam" id="2.30.29.30:FF:000002">
    <property type="entry name" value="Band 4.1-like protein 5 isoform 1"/>
    <property type="match status" value="1"/>
</dbReference>
<dbReference type="Pfam" id="PF00373">
    <property type="entry name" value="FERM_M"/>
    <property type="match status" value="1"/>
</dbReference>
<dbReference type="EMBL" id="CP090896">
    <property type="protein sequence ID" value="ULT80827.1"/>
    <property type="molecule type" value="Genomic_DNA"/>
</dbReference>
<feature type="compositionally biased region" description="Basic and acidic residues" evidence="3">
    <location>
        <begin position="467"/>
        <end position="476"/>
    </location>
</feature>
<dbReference type="InterPro" id="IPR018979">
    <property type="entry name" value="FERM_N"/>
</dbReference>
<dbReference type="FunFam" id="2.30.29.30:FF:000046">
    <property type="entry name" value="FERM, RhoGEF and pleckstrin domain-containing protein 1"/>
    <property type="match status" value="1"/>
</dbReference>
<dbReference type="InterPro" id="IPR011993">
    <property type="entry name" value="PH-like_dom_sf"/>
</dbReference>
<feature type="region of interest" description="Disordered" evidence="3">
    <location>
        <begin position="983"/>
        <end position="1022"/>
    </location>
</feature>
<dbReference type="CDD" id="cd17098">
    <property type="entry name" value="FERM_F1_FARP1_like"/>
    <property type="match status" value="1"/>
</dbReference>
<reference evidence="7 8" key="1">
    <citation type="submission" date="2022-05" db="EMBL/GenBank/DDBJ databases">
        <title>Chromosome-level reference genomes for two strains of Caenorhabditis briggsae: an improved platform for comparative genomics.</title>
        <authorList>
            <person name="Stevens L."/>
            <person name="Andersen E.C."/>
        </authorList>
    </citation>
    <scope>NUCLEOTIDE SEQUENCE [LARGE SCALE GENOMIC DNA]</scope>
    <source>
        <strain evidence="7">QX1410_ONT</strain>
        <tissue evidence="7">Whole-organism</tissue>
    </source>
</reference>
<feature type="region of interest" description="Disordered" evidence="3">
    <location>
        <begin position="1133"/>
        <end position="1174"/>
    </location>
</feature>
<dbReference type="Gene3D" id="1.20.80.10">
    <property type="match status" value="1"/>
</dbReference>
<gene>
    <name evidence="7" type="ORF">L3Y34_011011</name>
</gene>
<feature type="compositionally biased region" description="Low complexity" evidence="3">
    <location>
        <begin position="1160"/>
        <end position="1169"/>
    </location>
</feature>
<feature type="region of interest" description="Disordered" evidence="3">
    <location>
        <begin position="687"/>
        <end position="725"/>
    </location>
</feature>
<evidence type="ECO:0000259" key="4">
    <source>
        <dbReference type="PROSITE" id="PS50003"/>
    </source>
</evidence>
<dbReference type="Gene3D" id="1.20.900.10">
    <property type="entry name" value="Dbl homology (DH) domain"/>
    <property type="match status" value="1"/>
</dbReference>
<dbReference type="PROSITE" id="PS50057">
    <property type="entry name" value="FERM_3"/>
    <property type="match status" value="1"/>
</dbReference>
<dbReference type="SMART" id="SM01195">
    <property type="entry name" value="FA"/>
    <property type="match status" value="1"/>
</dbReference>
<dbReference type="SMART" id="SM00233">
    <property type="entry name" value="PH"/>
    <property type="match status" value="2"/>
</dbReference>
<feature type="compositionally biased region" description="Basic and acidic residues" evidence="3">
    <location>
        <begin position="983"/>
        <end position="992"/>
    </location>
</feature>
<evidence type="ECO:0000313" key="7">
    <source>
        <dbReference type="EMBL" id="ULT80827.1"/>
    </source>
</evidence>
<feature type="region of interest" description="Disordered" evidence="3">
    <location>
        <begin position="360"/>
        <end position="415"/>
    </location>
</feature>
<dbReference type="PANTHER" id="PTHR45858">
    <property type="entry name" value="FERM DOMAIN CONTAINING PROTEIN"/>
    <property type="match status" value="1"/>
</dbReference>
<evidence type="ECO:0000256" key="3">
    <source>
        <dbReference type="SAM" id="MobiDB-lite"/>
    </source>
</evidence>
<dbReference type="InterPro" id="IPR001849">
    <property type="entry name" value="PH_domain"/>
</dbReference>
<keyword evidence="1" id="KW-0344">Guanine-nucleotide releasing factor</keyword>
<dbReference type="InterPro" id="IPR019749">
    <property type="entry name" value="Band_41_domain"/>
</dbReference>
<accession>A0AAE9CTW7</accession>
<feature type="compositionally biased region" description="Low complexity" evidence="3">
    <location>
        <begin position="651"/>
        <end position="669"/>
    </location>
</feature>
<dbReference type="Pfam" id="PF00169">
    <property type="entry name" value="PH"/>
    <property type="match status" value="1"/>
</dbReference>
<dbReference type="FunFam" id="3.10.20.90:FF:000040">
    <property type="entry name" value="FERM, RhoGEF and pleckstrin domain-containing protein"/>
    <property type="match status" value="1"/>
</dbReference>
<dbReference type="InterPro" id="IPR019748">
    <property type="entry name" value="FERM_central"/>
</dbReference>
<evidence type="ECO:0000259" key="6">
    <source>
        <dbReference type="PROSITE" id="PS50057"/>
    </source>
</evidence>
<protein>
    <recommendedName>
        <fullName evidence="9">Moesin/ezrin/radixin homolog 1</fullName>
    </recommendedName>
</protein>
<dbReference type="GO" id="GO:0005085">
    <property type="term" value="F:guanyl-nucleotide exchange factor activity"/>
    <property type="evidence" value="ECO:0007669"/>
    <property type="project" value="UniProtKB-KW"/>
</dbReference>
<dbReference type="CDD" id="cd13235">
    <property type="entry name" value="PH2_FARP1-like"/>
    <property type="match status" value="1"/>
</dbReference>
<dbReference type="InterPro" id="IPR041788">
    <property type="entry name" value="FARP1/FARP2/FRMD7_FERM_C"/>
</dbReference>
<evidence type="ECO:0000256" key="1">
    <source>
        <dbReference type="ARBA" id="ARBA00022658"/>
    </source>
</evidence>
<dbReference type="Pfam" id="PF00621">
    <property type="entry name" value="RhoGEF"/>
    <property type="match status" value="1"/>
</dbReference>
<feature type="region of interest" description="Disordered" evidence="3">
    <location>
        <begin position="647"/>
        <end position="669"/>
    </location>
</feature>
<dbReference type="InterPro" id="IPR000299">
    <property type="entry name" value="FERM_domain"/>
</dbReference>
<feature type="compositionally biased region" description="Polar residues" evidence="3">
    <location>
        <begin position="395"/>
        <end position="415"/>
    </location>
</feature>
<dbReference type="FunFam" id="1.20.80.10:FF:000005">
    <property type="entry name" value="FERM, RhoGEF and pleckstrin domain-containing protein 1"/>
    <property type="match status" value="1"/>
</dbReference>
<feature type="region of interest" description="Disordered" evidence="3">
    <location>
        <begin position="1061"/>
        <end position="1091"/>
    </location>
</feature>
<dbReference type="SMART" id="SM01196">
    <property type="entry name" value="FERM_C"/>
    <property type="match status" value="1"/>
</dbReference>
<dbReference type="SUPFAM" id="SSF48065">
    <property type="entry name" value="DBL homology domain (DH-domain)"/>
    <property type="match status" value="1"/>
</dbReference>
<evidence type="ECO:0000256" key="2">
    <source>
        <dbReference type="ARBA" id="ARBA00022737"/>
    </source>
</evidence>
<feature type="compositionally biased region" description="Basic residues" evidence="3">
    <location>
        <begin position="1136"/>
        <end position="1145"/>
    </location>
</feature>
<dbReference type="PRINTS" id="PR00935">
    <property type="entry name" value="BAND41"/>
</dbReference>
<feature type="compositionally biased region" description="Polar residues" evidence="3">
    <location>
        <begin position="892"/>
        <end position="907"/>
    </location>
</feature>
<feature type="domain" description="DH" evidence="5">
    <location>
        <begin position="1246"/>
        <end position="1433"/>
    </location>
</feature>
<dbReference type="CDD" id="cd14473">
    <property type="entry name" value="FERM_B-lobe"/>
    <property type="match status" value="1"/>
</dbReference>
<dbReference type="InterPro" id="IPR029071">
    <property type="entry name" value="Ubiquitin-like_domsf"/>
</dbReference>
<feature type="domain" description="PH" evidence="4">
    <location>
        <begin position="1621"/>
        <end position="1719"/>
    </location>
</feature>
<feature type="domain" description="FERM" evidence="6">
    <location>
        <begin position="37"/>
        <end position="321"/>
    </location>
</feature>
<proteinExistence type="predicted"/>
<dbReference type="CDD" id="cd13193">
    <property type="entry name" value="FERM_C_FARP1-like"/>
    <property type="match status" value="1"/>
</dbReference>
<dbReference type="SUPFAM" id="SSF47031">
    <property type="entry name" value="Second domain of FERM"/>
    <property type="match status" value="1"/>
</dbReference>
<feature type="compositionally biased region" description="Polar residues" evidence="3">
    <location>
        <begin position="477"/>
        <end position="496"/>
    </location>
</feature>
<dbReference type="SMART" id="SM00295">
    <property type="entry name" value="B41"/>
    <property type="match status" value="1"/>
</dbReference>
<dbReference type="InterPro" id="IPR014352">
    <property type="entry name" value="FERM/acyl-CoA-bd_prot_sf"/>
</dbReference>
<name>A0AAE9CTW7_CAEBR</name>
<feature type="compositionally biased region" description="Polar residues" evidence="3">
    <location>
        <begin position="699"/>
        <end position="711"/>
    </location>
</feature>
<evidence type="ECO:0000313" key="8">
    <source>
        <dbReference type="Proteomes" id="UP000827892"/>
    </source>
</evidence>
<dbReference type="PANTHER" id="PTHR45858:SF5">
    <property type="entry name" value="MOESIN_EZRIN_RADIXIN HOMOLOG 1"/>
    <property type="match status" value="1"/>
</dbReference>
<feature type="region of interest" description="Disordered" evidence="3">
    <location>
        <begin position="467"/>
        <end position="505"/>
    </location>
</feature>
<feature type="compositionally biased region" description="Polar residues" evidence="3">
    <location>
        <begin position="370"/>
        <end position="383"/>
    </location>
</feature>
<dbReference type="InterPro" id="IPR035963">
    <property type="entry name" value="FERM_2"/>
</dbReference>
<dbReference type="PROSITE" id="PS00660">
    <property type="entry name" value="FERM_1"/>
    <property type="match status" value="1"/>
</dbReference>
<feature type="region of interest" description="Disordered" evidence="3">
    <location>
        <begin position="924"/>
        <end position="959"/>
    </location>
</feature>
<dbReference type="InterPro" id="IPR035899">
    <property type="entry name" value="DBL_dom_sf"/>
</dbReference>
<sequence length="1734" mass="196119">MARLDYAYARSDMSNIPRGVGAPPPPGMNSSKRGRLVCIKVRMLDDTVAVFHLGHKAIGQTLLDEVCRHLNLLECDYFGLSFIDINGNHCWLDREKTILRQITNGSTDAKFYFVVKFYTPNPIDLEEEYTRYLFTMQIKRDLALGELHCSDNTASLLSAYLVQSGCGDFSSEDYPDATYLSHTRFVPNQTLEFQKKVMDNHQNFIGMTPGESDLAMLEVARRCDFYGVKLHAAKDIDGNDAALSVMHLGIKVFRQLQLDTTFSWARIRKLSFKRKKLLVKLHPDSYQYLKETVEFSFDTRDECKNFWKKCVEHHAFFRCVQAEEPKKETRFFISKGSSFRYHGRTQKQLIDYVREHHKRREPFTRPLRSAASTRKGTYSSTYGHVSDRPTKHRNGSVNEPNQTNPYSKHQNTHSSMPHIAHISSQPADHSFSGTLDARVGTSVTRDPPTTVTQHRLRQLKRSERCISDVDTVERPQRSSCRPVSNAITVSSSNNSKEQPDLSISLPNVLSDDLQMVCKEIEMEQNDPPKSVSGDNFQQRRSSRDYDNVSEDSYRLSDHERSTRSEVGVGSKYAAATIFNSTFVARKPGSNVVKRVVAHSKSTPNSTDDEEGALKSASEYQTFRHIKEYPFVRNTNIVPIEIDGPNVDLSSRRSPSATTTTTRVTPNTTTTVTTTSKVLTSSGAVLMKPKVISSNDRETSSGPHSSRVSPESGTYGALGPLPGRVITKENMMITPEGFKEKKPKPKPPPKPSFPIEAVQAETEIVREVKTERAASHPLVHMQEEIPFSRAPLKFEEQKERKSSLSRPALISVQSEDNPDVQKCHLFNSDIPYTLTMRNVESTQSLPYSTFKDVATAKKQGYESNSLKRVSKSPEFKRRKSLDLVPRKRLPSPGNFSAQDHTISPTTPDSDVLEYLLRRRSLLGDKSAIKTKTKRTDPRRQTQPVRFDLPPSPCSPTAGGSTPFISILNDDIFDECVSESRSLHEDMDRLDKTTPHNQSISSFMSQKSRRDSEDSDVMPPPPYEILNRAQISTSRPAPPPPPPKSLAAAVKVAEMKAAAAGKMPFSGNSKNATDSPPFIDDSPKNSSASEAPSVVSPYKDYIQEPLYQSVNKKRDVIIGINSTFSSETICTSEPILKPNKKPRKRMSRSTNDTTELTRFDSSDSGGVSIGDPTVGSRDSLRLMRREHSSEHQLRHDYAVMKTSQSTASVGTPSKEMEMGLENDIDNYAPSCSSEYYITRKDFGKPEPQLANVLKEFYWKEVVYARDMKLVNESFFNKIKDHVADCRFLKELFGSLKELPPIHQPFVDALKESMREPDDSKAALVAPVLLATVHNLTPLYQSLVQNFPIYISALDQLYRSKIGFRTIMSKFESSKECYTQVNWLLLKILNRLINWQPVLARIIEIQLSECGSDTETTAFGVAMDKIIEFAKKTKATRQSLEEYIHVLQVERDTGLVGILTHPNRKILRIGFVLRSARRAPCCRIMVLCSDRILFGHRGANLDGNFFTVHAEFKLKGMMIDEGDTYKVMDGEKDVITLHNADISIVFAAPDRASWIEDITEAIKNAARAKIDLPSLVMEKKEENDIDMTKVLLPEESPVSKMSPLQICWYRKCSFGRKDVNKMITNTMCGYLKRKLRNSAGWQDLWVVMCCHTLYFYRSHNDREPLAHLSLMDYGVGLPTVVDNIDNHENCFKLFYGSHTYFFRTDSYYFFERWVDSIFQAAISRDSLDVVTALALRI</sequence>
<feature type="compositionally biased region" description="Polar residues" evidence="3">
    <location>
        <begin position="993"/>
        <end position="1004"/>
    </location>
</feature>
<dbReference type="SMART" id="SM00325">
    <property type="entry name" value="RhoGEF"/>
    <property type="match status" value="1"/>
</dbReference>
<feature type="compositionally biased region" description="Basic and acidic residues" evidence="3">
    <location>
        <begin position="541"/>
        <end position="563"/>
    </location>
</feature>
<dbReference type="Gene3D" id="2.30.29.30">
    <property type="entry name" value="Pleckstrin-homology domain (PH domain)/Phosphotyrosine-binding domain (PTB)"/>
    <property type="match status" value="3"/>
</dbReference>
<evidence type="ECO:0008006" key="9">
    <source>
        <dbReference type="Google" id="ProtNLM"/>
    </source>
</evidence>
<dbReference type="InterPro" id="IPR051835">
    <property type="entry name" value="RAC1-GEF"/>
</dbReference>
<keyword evidence="2" id="KW-0677">Repeat</keyword>
<evidence type="ECO:0000259" key="5">
    <source>
        <dbReference type="PROSITE" id="PS50010"/>
    </source>
</evidence>
<dbReference type="InterPro" id="IPR000219">
    <property type="entry name" value="DH_dom"/>
</dbReference>
<dbReference type="Proteomes" id="UP000827892">
    <property type="component" value="Chromosome X"/>
</dbReference>
<dbReference type="InterPro" id="IPR019747">
    <property type="entry name" value="FERM_CS"/>
</dbReference>
<dbReference type="InterPro" id="IPR014847">
    <property type="entry name" value="FA"/>
</dbReference>
<feature type="region of interest" description="Disordered" evidence="3">
    <location>
        <begin position="522"/>
        <end position="564"/>
    </location>
</feature>
<organism evidence="7 8">
    <name type="scientific">Caenorhabditis briggsae</name>
    <dbReference type="NCBI Taxonomy" id="6238"/>
    <lineage>
        <taxon>Eukaryota</taxon>
        <taxon>Metazoa</taxon>
        <taxon>Ecdysozoa</taxon>
        <taxon>Nematoda</taxon>
        <taxon>Chromadorea</taxon>
        <taxon>Rhabditida</taxon>
        <taxon>Rhabditina</taxon>
        <taxon>Rhabditomorpha</taxon>
        <taxon>Rhabditoidea</taxon>
        <taxon>Rhabditidae</taxon>
        <taxon>Peloderinae</taxon>
        <taxon>Caenorhabditis</taxon>
    </lineage>
</organism>
<dbReference type="SUPFAM" id="SSF54236">
    <property type="entry name" value="Ubiquitin-like"/>
    <property type="match status" value="1"/>
</dbReference>
<dbReference type="SUPFAM" id="SSF50729">
    <property type="entry name" value="PH domain-like"/>
    <property type="match status" value="2"/>
</dbReference>
<dbReference type="Pfam" id="PF09380">
    <property type="entry name" value="FERM_C"/>
    <property type="match status" value="1"/>
</dbReference>
<dbReference type="Pfam" id="PF08736">
    <property type="entry name" value="FA"/>
    <property type="match status" value="1"/>
</dbReference>
<dbReference type="Gene3D" id="3.10.20.90">
    <property type="entry name" value="Phosphatidylinositol 3-kinase Catalytic Subunit, Chain A, domain 1"/>
    <property type="match status" value="1"/>
</dbReference>
<dbReference type="PROSITE" id="PS50003">
    <property type="entry name" value="PH_DOMAIN"/>
    <property type="match status" value="1"/>
</dbReference>
<dbReference type="Pfam" id="PF09379">
    <property type="entry name" value="FERM_N"/>
    <property type="match status" value="1"/>
</dbReference>